<feature type="binding site" evidence="15">
    <location>
        <position position="280"/>
    </location>
    <ligand>
        <name>ATP</name>
        <dbReference type="ChEBI" id="CHEBI:30616"/>
    </ligand>
</feature>
<feature type="active site" description="Proton acceptor" evidence="15">
    <location>
        <position position="348"/>
    </location>
</feature>
<evidence type="ECO:0000256" key="6">
    <source>
        <dbReference type="ARBA" id="ARBA00022741"/>
    </source>
</evidence>
<gene>
    <name evidence="15 17" type="primary">rbsK</name>
    <name evidence="17" type="ORF">F9817_13235</name>
</gene>
<feature type="binding site" evidence="15">
    <location>
        <position position="236"/>
    </location>
    <ligand>
        <name>substrate</name>
    </ligand>
</feature>
<evidence type="ECO:0000256" key="11">
    <source>
        <dbReference type="ARBA" id="ARBA00023015"/>
    </source>
</evidence>
<feature type="binding site" evidence="15">
    <location>
        <position position="344"/>
    </location>
    <ligand>
        <name>K(+)</name>
        <dbReference type="ChEBI" id="CHEBI:29103"/>
    </ligand>
</feature>
<dbReference type="UniPathway" id="UPA00916">
    <property type="reaction ID" value="UER00889"/>
</dbReference>
<keyword evidence="8 15" id="KW-0067">ATP-binding</keyword>
<evidence type="ECO:0000256" key="15">
    <source>
        <dbReference type="HAMAP-Rule" id="MF_01987"/>
    </source>
</evidence>
<dbReference type="GO" id="GO:0004747">
    <property type="term" value="F:ribokinase activity"/>
    <property type="evidence" value="ECO:0007669"/>
    <property type="project" value="UniProtKB-UniRule"/>
</dbReference>
<evidence type="ECO:0000256" key="7">
    <source>
        <dbReference type="ARBA" id="ARBA00022777"/>
    </source>
</evidence>
<dbReference type="PROSITE" id="PS00894">
    <property type="entry name" value="HTH_DEOR_1"/>
    <property type="match status" value="1"/>
</dbReference>
<comment type="activity regulation">
    <text evidence="15">Activated by a monovalent cation that binds near, but not in, the active site. The most likely occupant of the site in vivo is potassium. Ion binding induces a conformational change that may alter substrate affinity.</text>
</comment>
<feature type="binding site" evidence="15">
    <location>
        <position position="383"/>
    </location>
    <ligand>
        <name>K(+)</name>
        <dbReference type="ChEBI" id="CHEBI:29103"/>
    </ligand>
</feature>
<dbReference type="GO" id="GO:0003677">
    <property type="term" value="F:DNA binding"/>
    <property type="evidence" value="ECO:0007669"/>
    <property type="project" value="UniProtKB-KW"/>
</dbReference>
<dbReference type="FunFam" id="3.40.1190.20:FF:000019">
    <property type="entry name" value="Ribokinase"/>
    <property type="match status" value="1"/>
</dbReference>
<accession>A0A7X4LLH9</accession>
<dbReference type="GO" id="GO:0046872">
    <property type="term" value="F:metal ion binding"/>
    <property type="evidence" value="ECO:0007669"/>
    <property type="project" value="UniProtKB-KW"/>
</dbReference>
<feature type="binding site" evidence="15">
    <location>
        <begin position="347"/>
        <end position="348"/>
    </location>
    <ligand>
        <name>ATP</name>
        <dbReference type="ChEBI" id="CHEBI:30616"/>
    </ligand>
</feature>
<keyword evidence="4 15" id="KW-0808">Transferase</keyword>
<reference evidence="17 18" key="1">
    <citation type="submission" date="2019-10" db="EMBL/GenBank/DDBJ databases">
        <title>Vibrio sp. nov. isolated from a shrimp pond.</title>
        <authorList>
            <person name="Gomez-Gil B."/>
            <person name="Enciso-Ibarra J."/>
            <person name="Enciso-Ibarra K."/>
            <person name="Bolan-Mejia C."/>
        </authorList>
    </citation>
    <scope>NUCLEOTIDE SEQUENCE [LARGE SCALE GENOMIC DNA]</scope>
    <source>
        <strain evidence="17 18">CAIM 722</strain>
    </source>
</reference>
<dbReference type="EMBL" id="WEKT01000024">
    <property type="protein sequence ID" value="MZI94157.1"/>
    <property type="molecule type" value="Genomic_DNA"/>
</dbReference>
<keyword evidence="14 15" id="KW-0119">Carbohydrate metabolism</keyword>
<evidence type="ECO:0000256" key="3">
    <source>
        <dbReference type="ARBA" id="ARBA00016943"/>
    </source>
</evidence>
<evidence type="ECO:0000256" key="1">
    <source>
        <dbReference type="ARBA" id="ARBA00005380"/>
    </source>
</evidence>
<evidence type="ECO:0000259" key="16">
    <source>
        <dbReference type="PROSITE" id="PS51000"/>
    </source>
</evidence>
<dbReference type="GO" id="GO:0005829">
    <property type="term" value="C:cytosol"/>
    <property type="evidence" value="ECO:0007669"/>
    <property type="project" value="TreeGrafter"/>
</dbReference>
<dbReference type="PANTHER" id="PTHR10584">
    <property type="entry name" value="SUGAR KINASE"/>
    <property type="match status" value="1"/>
</dbReference>
<dbReference type="PROSITE" id="PS00584">
    <property type="entry name" value="PFKB_KINASES_2"/>
    <property type="match status" value="1"/>
</dbReference>
<feature type="binding site" evidence="15">
    <location>
        <position position="342"/>
    </location>
    <ligand>
        <name>K(+)</name>
        <dbReference type="ChEBI" id="CHEBI:29103"/>
    </ligand>
</feature>
<feature type="domain" description="HTH deoR-type" evidence="16">
    <location>
        <begin position="3"/>
        <end position="58"/>
    </location>
</feature>
<evidence type="ECO:0000256" key="12">
    <source>
        <dbReference type="ARBA" id="ARBA00023125"/>
    </source>
</evidence>
<comment type="caution">
    <text evidence="15">Lacks conserved residue(s) required for the propagation of feature annotation.</text>
</comment>
<comment type="caution">
    <text evidence="17">The sequence shown here is derived from an EMBL/GenBank/DDBJ whole genome shotgun (WGS) entry which is preliminary data.</text>
</comment>
<feature type="binding site" evidence="15">
    <location>
        <position position="378"/>
    </location>
    <ligand>
        <name>K(+)</name>
        <dbReference type="ChEBI" id="CHEBI:29103"/>
    </ligand>
</feature>
<evidence type="ECO:0000256" key="2">
    <source>
        <dbReference type="ARBA" id="ARBA00012035"/>
    </source>
</evidence>
<protein>
    <recommendedName>
        <fullName evidence="3 15">Ribokinase</fullName>
        <shortName evidence="15">RK</shortName>
        <ecNumber evidence="2 15">2.7.1.15</ecNumber>
    </recommendedName>
</protein>
<dbReference type="SUPFAM" id="SSF53613">
    <property type="entry name" value="Ribokinase-like"/>
    <property type="match status" value="1"/>
</dbReference>
<evidence type="ECO:0000256" key="10">
    <source>
        <dbReference type="ARBA" id="ARBA00022958"/>
    </source>
</evidence>
<name>A0A7X4LLH9_9VIBR</name>
<evidence type="ECO:0000256" key="4">
    <source>
        <dbReference type="ARBA" id="ARBA00022679"/>
    </source>
</evidence>
<dbReference type="EC" id="2.7.1.15" evidence="2 15"/>
<dbReference type="InterPro" id="IPR002139">
    <property type="entry name" value="Ribo/fructo_kinase"/>
</dbReference>
<dbReference type="CDD" id="cd01174">
    <property type="entry name" value="ribokinase"/>
    <property type="match status" value="1"/>
</dbReference>
<keyword evidence="9 15" id="KW-0460">Magnesium</keyword>
<dbReference type="AlphaFoldDB" id="A0A7X4LLH9"/>
<dbReference type="PRINTS" id="PR00037">
    <property type="entry name" value="HTHLACR"/>
</dbReference>
<proteinExistence type="inferred from homology"/>
<dbReference type="GO" id="GO:0019303">
    <property type="term" value="P:D-ribose catabolic process"/>
    <property type="evidence" value="ECO:0007669"/>
    <property type="project" value="UniProtKB-UniRule"/>
</dbReference>
<feature type="binding site" evidence="15">
    <location>
        <begin position="106"/>
        <end position="108"/>
    </location>
    <ligand>
        <name>substrate</name>
    </ligand>
</feature>
<dbReference type="InterPro" id="IPR036390">
    <property type="entry name" value="WH_DNA-bd_sf"/>
</dbReference>
<feature type="binding site" evidence="15">
    <location>
        <begin position="134"/>
        <end position="138"/>
    </location>
    <ligand>
        <name>substrate</name>
    </ligand>
</feature>
<comment type="subunit">
    <text evidence="15">Homodimer.</text>
</comment>
<dbReference type="SUPFAM" id="SSF46785">
    <property type="entry name" value="Winged helix' DNA-binding domain"/>
    <property type="match status" value="1"/>
</dbReference>
<keyword evidence="18" id="KW-1185">Reference proteome</keyword>
<keyword evidence="11" id="KW-0805">Transcription regulation</keyword>
<keyword evidence="13" id="KW-0804">Transcription</keyword>
<evidence type="ECO:0000256" key="9">
    <source>
        <dbReference type="ARBA" id="ARBA00022842"/>
    </source>
</evidence>
<comment type="similarity">
    <text evidence="15">Belongs to the carbohydrate kinase PfkB family. Ribokinase subfamily.</text>
</comment>
<dbReference type="InterPro" id="IPR001034">
    <property type="entry name" value="DeoR_HTH"/>
</dbReference>
<dbReference type="PRINTS" id="PR00990">
    <property type="entry name" value="RIBOKINASE"/>
</dbReference>
<comment type="cofactor">
    <cofactor evidence="15">
        <name>Mg(2+)</name>
        <dbReference type="ChEBI" id="CHEBI:18420"/>
    </cofactor>
    <text evidence="15">Requires a divalent cation, most likely magnesium in vivo, as an electrophilic catalyst to aid phosphoryl group transfer. It is the chelate of the metal and the nucleotide that is the actual substrate.</text>
</comment>
<dbReference type="GO" id="GO:0003700">
    <property type="term" value="F:DNA-binding transcription factor activity"/>
    <property type="evidence" value="ECO:0007669"/>
    <property type="project" value="InterPro"/>
</dbReference>
<evidence type="ECO:0000256" key="5">
    <source>
        <dbReference type="ARBA" id="ARBA00022723"/>
    </source>
</evidence>
<dbReference type="Pfam" id="PF00294">
    <property type="entry name" value="PfkB"/>
    <property type="match status" value="1"/>
</dbReference>
<comment type="function">
    <text evidence="15">Catalyzes the phosphorylation of ribose at O-5 in a reaction requiring ATP and magnesium. The resulting D-ribose-5-phosphate can then be used either for sythesis of nucleotides, histidine, and tryptophan, or as a component of the pentose phosphate pathway.</text>
</comment>
<dbReference type="InterPro" id="IPR002173">
    <property type="entry name" value="Carboh/pur_kinase_PfkB_CS"/>
</dbReference>
<keyword evidence="6 15" id="KW-0547">Nucleotide-binding</keyword>
<dbReference type="Pfam" id="PF08220">
    <property type="entry name" value="HTH_DeoR"/>
    <property type="match status" value="1"/>
</dbReference>
<dbReference type="PROSITE" id="PS51000">
    <property type="entry name" value="HTH_DEOR_2"/>
    <property type="match status" value="1"/>
</dbReference>
<dbReference type="InterPro" id="IPR011611">
    <property type="entry name" value="PfkB_dom"/>
</dbReference>
<dbReference type="HAMAP" id="MF_01987">
    <property type="entry name" value="Ribokinase"/>
    <property type="match status" value="1"/>
</dbReference>
<dbReference type="InterPro" id="IPR029056">
    <property type="entry name" value="Ribokinase-like"/>
</dbReference>
<dbReference type="Gene3D" id="3.40.1190.20">
    <property type="match status" value="1"/>
</dbReference>
<evidence type="ECO:0000256" key="14">
    <source>
        <dbReference type="ARBA" id="ARBA00023277"/>
    </source>
</evidence>
<dbReference type="Gene3D" id="1.10.10.10">
    <property type="entry name" value="Winged helix-like DNA-binding domain superfamily/Winged helix DNA-binding domain"/>
    <property type="match status" value="1"/>
</dbReference>
<dbReference type="InterPro" id="IPR011877">
    <property type="entry name" value="Ribokinase"/>
</dbReference>
<evidence type="ECO:0000313" key="17">
    <source>
        <dbReference type="EMBL" id="MZI94157.1"/>
    </source>
</evidence>
<evidence type="ECO:0000313" key="18">
    <source>
        <dbReference type="Proteomes" id="UP000462621"/>
    </source>
</evidence>
<feature type="binding site" evidence="15">
    <location>
        <begin position="316"/>
        <end position="321"/>
    </location>
    <ligand>
        <name>ATP</name>
        <dbReference type="ChEBI" id="CHEBI:30616"/>
    </ligand>
</feature>
<comment type="pathway">
    <text evidence="15">Carbohydrate metabolism; D-ribose degradation; D-ribose 5-phosphate from beta-D-ribopyranose: step 2/2.</text>
</comment>
<feature type="binding site" evidence="15">
    <location>
        <position position="348"/>
    </location>
    <ligand>
        <name>substrate</name>
    </ligand>
</feature>
<keyword evidence="10 15" id="KW-0630">Potassium</keyword>
<keyword evidence="15" id="KW-0963">Cytoplasm</keyword>
<comment type="catalytic activity">
    <reaction evidence="15">
        <text>D-ribose + ATP = D-ribose 5-phosphate + ADP + H(+)</text>
        <dbReference type="Rhea" id="RHEA:13697"/>
        <dbReference type="ChEBI" id="CHEBI:15378"/>
        <dbReference type="ChEBI" id="CHEBI:30616"/>
        <dbReference type="ChEBI" id="CHEBI:47013"/>
        <dbReference type="ChEBI" id="CHEBI:78346"/>
        <dbReference type="ChEBI" id="CHEBI:456216"/>
        <dbReference type="EC" id="2.7.1.15"/>
    </reaction>
</comment>
<dbReference type="InterPro" id="IPR036388">
    <property type="entry name" value="WH-like_DNA-bd_sf"/>
</dbReference>
<dbReference type="GO" id="GO:0005524">
    <property type="term" value="F:ATP binding"/>
    <property type="evidence" value="ECO:0007669"/>
    <property type="project" value="UniProtKB-UniRule"/>
</dbReference>
<keyword evidence="5 15" id="KW-0479">Metal-binding</keyword>
<evidence type="ECO:0000256" key="8">
    <source>
        <dbReference type="ARBA" id="ARBA00022840"/>
    </source>
</evidence>
<sequence length="412" mass="44379">MFTEERRKIILDILEQFNRVSVNELANKFDVSKKTIRNDLNYLSSKKIISRCYGGAIYSRKKMQSEIINNFSNEIDSIFKSSDKLKFSNKKGLTMAGKVCVMGSFNVDIVAKVERFPNKGETLKSIDSILGPGGKGANQALAASKAGAQVHFVSKVGKDQFSDFAFKHLENSGIFSFTLYQSDTQSTGNALIYVSQSDGENMIAINPGANQTISNEEVSAIEEELTKSDILIVQLENNIDATVNCLKMANKNDILTILNPAPYSKDIAQCMPYVDVITPNETEAYELSGVLITDIDSAIEASKVILNMGVNKVVITLGAKGVLVNDNGNTTHVPAYNAVCVDTTGAGDAFNGAFAAALSQNYSVINAANFAAAFASLAVELEGASAMPDKEQVSMRLTSQTPSFSPAAAYSL</sequence>
<dbReference type="InterPro" id="IPR018356">
    <property type="entry name" value="Tscrpt_reg_HTH_DeoR_CS"/>
</dbReference>
<comment type="similarity">
    <text evidence="1">Belongs to the carbohydrate kinase pfkB family.</text>
</comment>
<keyword evidence="7 15" id="KW-0418">Kinase</keyword>
<dbReference type="Proteomes" id="UP000462621">
    <property type="component" value="Unassembled WGS sequence"/>
</dbReference>
<dbReference type="SMART" id="SM00420">
    <property type="entry name" value="HTH_DEOR"/>
    <property type="match status" value="1"/>
</dbReference>
<dbReference type="PANTHER" id="PTHR10584:SF166">
    <property type="entry name" value="RIBOKINASE"/>
    <property type="match status" value="1"/>
</dbReference>
<comment type="subcellular location">
    <subcellularLocation>
        <location evidence="15">Cytoplasm</location>
    </subcellularLocation>
</comment>
<evidence type="ECO:0000256" key="13">
    <source>
        <dbReference type="ARBA" id="ARBA00023163"/>
    </source>
</evidence>
<keyword evidence="12" id="KW-0238">DNA-binding</keyword>
<dbReference type="NCBIfam" id="TIGR02152">
    <property type="entry name" value="D_ribokin_bact"/>
    <property type="match status" value="1"/>
</dbReference>
<feature type="binding site" evidence="15">
    <location>
        <position position="381"/>
    </location>
    <ligand>
        <name>K(+)</name>
        <dbReference type="ChEBI" id="CHEBI:29103"/>
    </ligand>
</feature>
<organism evidence="17 18">
    <name type="scientific">Vibrio eleionomae</name>
    <dbReference type="NCBI Taxonomy" id="2653505"/>
    <lineage>
        <taxon>Bacteria</taxon>
        <taxon>Pseudomonadati</taxon>
        <taxon>Pseudomonadota</taxon>
        <taxon>Gammaproteobacteria</taxon>
        <taxon>Vibrionales</taxon>
        <taxon>Vibrionaceae</taxon>
        <taxon>Vibrio</taxon>
    </lineage>
</organism>